<comment type="caution">
    <text evidence="9">The sequence shown here is derived from an EMBL/GenBank/DDBJ whole genome shotgun (WGS) entry which is preliminary data.</text>
</comment>
<comment type="subcellular location">
    <subcellularLocation>
        <location evidence="1">Cell membrane</location>
        <topology evidence="1">Multi-pass membrane protein</topology>
    </subcellularLocation>
</comment>
<sequence length="106" mass="10555">MDSAVTADAANTAEHPPRAKGHVYLVIAVAAIGGLLFGYDTGIAGGAAGFVAEQYRLSGFMEGVVVSAVLVGGAVGALLCGPIADRRGRRPTIIASGLVFALGALM</sequence>
<comment type="similarity">
    <text evidence="2">Belongs to the major facilitator superfamily. Sugar transporter (TC 2.A.1.1) family.</text>
</comment>
<feature type="transmembrane region" description="Helical" evidence="7">
    <location>
        <begin position="59"/>
        <end position="80"/>
    </location>
</feature>
<dbReference type="EMBL" id="PYGA01000023">
    <property type="protein sequence ID" value="PSK90176.1"/>
    <property type="molecule type" value="Genomic_DNA"/>
</dbReference>
<keyword evidence="5 7" id="KW-1133">Transmembrane helix</keyword>
<evidence type="ECO:0000256" key="3">
    <source>
        <dbReference type="ARBA" id="ARBA00022448"/>
    </source>
</evidence>
<gene>
    <name evidence="9" type="ORF">CLV63_1235</name>
</gene>
<keyword evidence="10" id="KW-1185">Reference proteome</keyword>
<keyword evidence="6 7" id="KW-0472">Membrane</keyword>
<dbReference type="Proteomes" id="UP000240542">
    <property type="component" value="Unassembled WGS sequence"/>
</dbReference>
<dbReference type="PANTHER" id="PTHR48023:SF4">
    <property type="entry name" value="D-XYLOSE-PROTON SYMPORTER-LIKE 2"/>
    <property type="match status" value="1"/>
</dbReference>
<keyword evidence="4 7" id="KW-0812">Transmembrane</keyword>
<feature type="domain" description="Major facilitator superfamily (MFS) profile" evidence="8">
    <location>
        <begin position="26"/>
        <end position="106"/>
    </location>
</feature>
<dbReference type="AlphaFoldDB" id="A0A2P8CZ22"/>
<reference evidence="9 10" key="1">
    <citation type="submission" date="2018-03" db="EMBL/GenBank/DDBJ databases">
        <title>Genomic Encyclopedia of Archaeal and Bacterial Type Strains, Phase II (KMG-II): from individual species to whole genera.</title>
        <authorList>
            <person name="Goeker M."/>
        </authorList>
    </citation>
    <scope>NUCLEOTIDE SEQUENCE [LARGE SCALE GENOMIC DNA]</scope>
    <source>
        <strain evidence="9 10">DSM 45312</strain>
    </source>
</reference>
<evidence type="ECO:0000256" key="7">
    <source>
        <dbReference type="SAM" id="Phobius"/>
    </source>
</evidence>
<evidence type="ECO:0000256" key="5">
    <source>
        <dbReference type="ARBA" id="ARBA00022989"/>
    </source>
</evidence>
<keyword evidence="9" id="KW-0762">Sugar transport</keyword>
<evidence type="ECO:0000256" key="4">
    <source>
        <dbReference type="ARBA" id="ARBA00022692"/>
    </source>
</evidence>
<evidence type="ECO:0000256" key="2">
    <source>
        <dbReference type="ARBA" id="ARBA00010992"/>
    </source>
</evidence>
<dbReference type="Pfam" id="PF00083">
    <property type="entry name" value="Sugar_tr"/>
    <property type="match status" value="1"/>
</dbReference>
<evidence type="ECO:0000313" key="10">
    <source>
        <dbReference type="Proteomes" id="UP000240542"/>
    </source>
</evidence>
<evidence type="ECO:0000256" key="1">
    <source>
        <dbReference type="ARBA" id="ARBA00004651"/>
    </source>
</evidence>
<proteinExistence type="inferred from homology"/>
<dbReference type="GO" id="GO:1904659">
    <property type="term" value="P:D-glucose transmembrane transport"/>
    <property type="evidence" value="ECO:0007669"/>
    <property type="project" value="TreeGrafter"/>
</dbReference>
<feature type="transmembrane region" description="Helical" evidence="7">
    <location>
        <begin position="21"/>
        <end position="39"/>
    </location>
</feature>
<dbReference type="InterPro" id="IPR020846">
    <property type="entry name" value="MFS_dom"/>
</dbReference>
<keyword evidence="3" id="KW-0813">Transport</keyword>
<organism evidence="9 10">
    <name type="scientific">Murinocardiopsis flavida</name>
    <dbReference type="NCBI Taxonomy" id="645275"/>
    <lineage>
        <taxon>Bacteria</taxon>
        <taxon>Bacillati</taxon>
        <taxon>Actinomycetota</taxon>
        <taxon>Actinomycetes</taxon>
        <taxon>Streptosporangiales</taxon>
        <taxon>Nocardiopsidaceae</taxon>
        <taxon>Murinocardiopsis</taxon>
    </lineage>
</organism>
<dbReference type="GO" id="GO:0005886">
    <property type="term" value="C:plasma membrane"/>
    <property type="evidence" value="ECO:0007669"/>
    <property type="project" value="UniProtKB-SubCell"/>
</dbReference>
<protein>
    <submittedName>
        <fullName evidence="9">Sugar transport protein</fullName>
    </submittedName>
</protein>
<evidence type="ECO:0000256" key="6">
    <source>
        <dbReference type="ARBA" id="ARBA00023136"/>
    </source>
</evidence>
<name>A0A2P8CZ22_9ACTN</name>
<dbReference type="PROSITE" id="PS50850">
    <property type="entry name" value="MFS"/>
    <property type="match status" value="1"/>
</dbReference>
<dbReference type="GO" id="GO:0022857">
    <property type="term" value="F:transmembrane transporter activity"/>
    <property type="evidence" value="ECO:0007669"/>
    <property type="project" value="InterPro"/>
</dbReference>
<evidence type="ECO:0000313" key="9">
    <source>
        <dbReference type="EMBL" id="PSK90176.1"/>
    </source>
</evidence>
<dbReference type="InterPro" id="IPR036259">
    <property type="entry name" value="MFS_trans_sf"/>
</dbReference>
<dbReference type="InterPro" id="IPR005828">
    <property type="entry name" value="MFS_sugar_transport-like"/>
</dbReference>
<dbReference type="SUPFAM" id="SSF103473">
    <property type="entry name" value="MFS general substrate transporter"/>
    <property type="match status" value="1"/>
</dbReference>
<dbReference type="Gene3D" id="1.20.1250.20">
    <property type="entry name" value="MFS general substrate transporter like domains"/>
    <property type="match status" value="1"/>
</dbReference>
<evidence type="ECO:0000259" key="8">
    <source>
        <dbReference type="PROSITE" id="PS50850"/>
    </source>
</evidence>
<dbReference type="InterPro" id="IPR050820">
    <property type="entry name" value="MFS_Sugar_Transporter"/>
</dbReference>
<accession>A0A2P8CZ22</accession>
<dbReference type="PANTHER" id="PTHR48023">
    <property type="entry name" value="D-XYLOSE-PROTON SYMPORTER-LIKE 2"/>
    <property type="match status" value="1"/>
</dbReference>